<evidence type="ECO:0000259" key="3">
    <source>
        <dbReference type="PROSITE" id="PS50994"/>
    </source>
</evidence>
<dbReference type="SUPFAM" id="SSF53098">
    <property type="entry name" value="Ribonuclease H-like"/>
    <property type="match status" value="2"/>
</dbReference>
<accession>A0A8S3UWP5</accession>
<protein>
    <submittedName>
        <fullName evidence="4">Uncharacterized protein</fullName>
    </submittedName>
</protein>
<dbReference type="InterPro" id="IPR050951">
    <property type="entry name" value="Retrovirus_Pol_polyprotein"/>
</dbReference>
<dbReference type="EMBL" id="CAJPWZ010002874">
    <property type="protein sequence ID" value="CAG2246575.1"/>
    <property type="molecule type" value="Genomic_DNA"/>
</dbReference>
<dbReference type="Gene3D" id="3.30.420.10">
    <property type="entry name" value="Ribonuclease H-like superfamily/Ribonuclease H"/>
    <property type="match status" value="2"/>
</dbReference>
<keyword evidence="5" id="KW-1185">Reference proteome</keyword>
<dbReference type="GO" id="GO:0004523">
    <property type="term" value="F:RNA-DNA hybrid ribonuclease activity"/>
    <property type="evidence" value="ECO:0007669"/>
    <property type="project" value="InterPro"/>
</dbReference>
<dbReference type="AlphaFoldDB" id="A0A8S3UWP5"/>
<name>A0A8S3UWP5_MYTED</name>
<evidence type="ECO:0000259" key="2">
    <source>
        <dbReference type="PROSITE" id="PS50879"/>
    </source>
</evidence>
<dbReference type="Pfam" id="PF00665">
    <property type="entry name" value="rve"/>
    <property type="match status" value="1"/>
</dbReference>
<evidence type="ECO:0000256" key="1">
    <source>
        <dbReference type="SAM" id="MobiDB-lite"/>
    </source>
</evidence>
<dbReference type="InterPro" id="IPR021109">
    <property type="entry name" value="Peptidase_aspartic_dom_sf"/>
</dbReference>
<organism evidence="4 5">
    <name type="scientific">Mytilus edulis</name>
    <name type="common">Blue mussel</name>
    <dbReference type="NCBI Taxonomy" id="6550"/>
    <lineage>
        <taxon>Eukaryota</taxon>
        <taxon>Metazoa</taxon>
        <taxon>Spiralia</taxon>
        <taxon>Lophotrochozoa</taxon>
        <taxon>Mollusca</taxon>
        <taxon>Bivalvia</taxon>
        <taxon>Autobranchia</taxon>
        <taxon>Pteriomorphia</taxon>
        <taxon>Mytilida</taxon>
        <taxon>Mytiloidea</taxon>
        <taxon>Mytilidae</taxon>
        <taxon>Mytilinae</taxon>
        <taxon>Mytilus</taxon>
    </lineage>
</organism>
<evidence type="ECO:0000313" key="5">
    <source>
        <dbReference type="Proteomes" id="UP000683360"/>
    </source>
</evidence>
<feature type="domain" description="RNase H type-1" evidence="2">
    <location>
        <begin position="746"/>
        <end position="873"/>
    </location>
</feature>
<dbReference type="Proteomes" id="UP000683360">
    <property type="component" value="Unassembled WGS sequence"/>
</dbReference>
<dbReference type="Pfam" id="PF00075">
    <property type="entry name" value="RNase_H"/>
    <property type="match status" value="1"/>
</dbReference>
<dbReference type="GO" id="GO:0003676">
    <property type="term" value="F:nucleic acid binding"/>
    <property type="evidence" value="ECO:0007669"/>
    <property type="project" value="InterPro"/>
</dbReference>
<dbReference type="SUPFAM" id="SSF50630">
    <property type="entry name" value="Acid proteases"/>
    <property type="match status" value="1"/>
</dbReference>
<dbReference type="OrthoDB" id="6080250at2759"/>
<feature type="domain" description="Integrase catalytic" evidence="3">
    <location>
        <begin position="565"/>
        <end position="686"/>
    </location>
</feature>
<sequence length="1045" mass="119017">MDLNGVPQPQMNWDSTNLVDTWKKFKQHVGLILDGPLAEKDEKVKITYLLLWVGEKGRDIYNTWQLSEDDAKKLSVHFDKFLTYVQPKQNSLLARCKFRYETQSSDTVEQFITRLKLIAKDCNFKDTDEMIRDSLIFGTSSPKVKEKLLNEGDTLTLEKAIQIAQAFEYSQGQLKEMKNLEPSTVVHELNLPRHSQYNSASSRKNHKTSDRTRTGPVNQNRVKVEPHRYSSQQGCGNCGRRHSKHEECPAKGKKCNSCQKWNHFAQVCRSKQRVDEVVLDTDSDSDQEFFIDCINEHNTFINDKNKVKRDQAFATITVCSKPIKFKLDTGSQVNILPKHIFESLKFNGTLKKSPRILTAYNGNALPSLGVCCLPCEHGSVNSKLEFYCLDTNSPPILGMQSCLDYELIKLVYSTETTCTSDSDPMTKSSVLKDYSDIFKGVGLVSGKATIHIDSEVPPVVHPPRRVPVALRGRLKSELDRMRYELDVVHLPGKCIPVADTLSRKFLSDTYPGLSDSFEAQVHMIFSSLPISDRKIEEIEKATLSDPQFDILKSVILEEVHKLHGTTSTTVINKLKGTFSRLGIPETVVSDNGPQYSSQEFSEFANKWDFKHVTSSPHYPQSNGLAEKTVQTVKNMFNKCKKDGKDPYVALLEYRTTPLDIGYTPSQLLMCRKLRSVLPTTLEELVPKTPIYNEVQNKIDCKKSYKKKYYDKGSKPLKSLNSGDSVRIRGSNGLWKPAIISSQHPASRSYIVESQDGEIFFNQPQIEISKAVSKKGSILLGELIAIKLVVDHFLISENRQNTDSITLFSDSQTSIGILTLNWKSENYIKVIREIKKNMKVLKMNGIPLNFEWTPGHADIQGNDIADSLAKKGAKEAEKIEEPSEVTRQDIKRAARESVLRKWQNQWESSQRGRNYYNYHQKVCQKIPKDLPSKWSFSITTSLRTGYCDLNDYKSKIIPSSDKNCSCGEPETVEHYLLHCSNYEEARERMRTSIYFITGNIQMDLDTLLGIDEEDINRDNRNEILCHLENYLTESGRFKNTIQQKTL</sequence>
<dbReference type="GO" id="GO:0015074">
    <property type="term" value="P:DNA integration"/>
    <property type="evidence" value="ECO:0007669"/>
    <property type="project" value="InterPro"/>
</dbReference>
<dbReference type="Gene3D" id="2.40.70.10">
    <property type="entry name" value="Acid Proteases"/>
    <property type="match status" value="1"/>
</dbReference>
<dbReference type="CDD" id="cd05481">
    <property type="entry name" value="retropepsin_like_LTR_1"/>
    <property type="match status" value="1"/>
</dbReference>
<dbReference type="PROSITE" id="PS50879">
    <property type="entry name" value="RNASE_H_1"/>
    <property type="match status" value="1"/>
</dbReference>
<feature type="compositionally biased region" description="Polar residues" evidence="1">
    <location>
        <begin position="193"/>
        <end position="202"/>
    </location>
</feature>
<dbReference type="InterPro" id="IPR002156">
    <property type="entry name" value="RNaseH_domain"/>
</dbReference>
<dbReference type="InterPro" id="IPR036397">
    <property type="entry name" value="RNaseH_sf"/>
</dbReference>
<dbReference type="InterPro" id="IPR012337">
    <property type="entry name" value="RNaseH-like_sf"/>
</dbReference>
<reference evidence="4" key="1">
    <citation type="submission" date="2021-03" db="EMBL/GenBank/DDBJ databases">
        <authorList>
            <person name="Bekaert M."/>
        </authorList>
    </citation>
    <scope>NUCLEOTIDE SEQUENCE</scope>
</reference>
<dbReference type="InterPro" id="IPR001584">
    <property type="entry name" value="Integrase_cat-core"/>
</dbReference>
<dbReference type="FunFam" id="3.30.420.10:FF:000063">
    <property type="entry name" value="Retrovirus-related Pol polyprotein from transposon 297-like Protein"/>
    <property type="match status" value="1"/>
</dbReference>
<dbReference type="PROSITE" id="PS50994">
    <property type="entry name" value="INTEGRASE"/>
    <property type="match status" value="1"/>
</dbReference>
<dbReference type="PANTHER" id="PTHR37984">
    <property type="entry name" value="PROTEIN CBG26694"/>
    <property type="match status" value="1"/>
</dbReference>
<dbReference type="PANTHER" id="PTHR37984:SF7">
    <property type="entry name" value="INTEGRASE CATALYTIC DOMAIN-CONTAINING PROTEIN"/>
    <property type="match status" value="1"/>
</dbReference>
<gene>
    <name evidence="4" type="ORF">MEDL_58537</name>
</gene>
<dbReference type="CDD" id="cd09276">
    <property type="entry name" value="Rnase_HI_RT_non_LTR"/>
    <property type="match status" value="1"/>
</dbReference>
<feature type="region of interest" description="Disordered" evidence="1">
    <location>
        <begin position="189"/>
        <end position="218"/>
    </location>
</feature>
<comment type="caution">
    <text evidence="4">The sequence shown here is derived from an EMBL/GenBank/DDBJ whole genome shotgun (WGS) entry which is preliminary data.</text>
</comment>
<proteinExistence type="predicted"/>
<evidence type="ECO:0000313" key="4">
    <source>
        <dbReference type="EMBL" id="CAG2246575.1"/>
    </source>
</evidence>